<dbReference type="RefSeq" id="WP_121923614.1">
    <property type="nucleotide sequence ID" value="NZ_REFO01000015.1"/>
</dbReference>
<keyword evidence="9" id="KW-0131">Cell cycle</keyword>
<keyword evidence="6 9" id="KW-0143">Chaperone</keyword>
<evidence type="ECO:0000256" key="8">
    <source>
        <dbReference type="ARBA" id="ARBA00029986"/>
    </source>
</evidence>
<evidence type="ECO:0000256" key="1">
    <source>
        <dbReference type="ARBA" id="ARBA00000971"/>
    </source>
</evidence>
<evidence type="ECO:0000259" key="12">
    <source>
        <dbReference type="Pfam" id="PF05697"/>
    </source>
</evidence>
<dbReference type="SUPFAM" id="SSF109998">
    <property type="entry name" value="Triger factor/SurA peptide-binding domain-like"/>
    <property type="match status" value="1"/>
</dbReference>
<dbReference type="Pfam" id="PF05698">
    <property type="entry name" value="Trigger_C"/>
    <property type="match status" value="1"/>
</dbReference>
<reference evidence="14 15" key="1">
    <citation type="submission" date="2018-10" db="EMBL/GenBank/DDBJ databases">
        <title>Genomic Encyclopedia of Archaeal and Bacterial Type Strains, Phase II (KMG-II): from individual species to whole genera.</title>
        <authorList>
            <person name="Goeker M."/>
        </authorList>
    </citation>
    <scope>NUCLEOTIDE SEQUENCE [LARGE SCALE GENOMIC DNA]</scope>
    <source>
        <strain evidence="14 15">VM1</strain>
    </source>
</reference>
<comment type="caution">
    <text evidence="14">The sequence shown here is derived from an EMBL/GenBank/DDBJ whole genome shotgun (WGS) entry which is preliminary data.</text>
</comment>
<comment type="function">
    <text evidence="9">Involved in protein export. Acts as a chaperone by maintaining the newly synthesized protein in an open conformation. Functions as a peptidyl-prolyl cis-trans isomerase.</text>
</comment>
<evidence type="ECO:0000256" key="7">
    <source>
        <dbReference type="ARBA" id="ARBA00023235"/>
    </source>
</evidence>
<evidence type="ECO:0000256" key="3">
    <source>
        <dbReference type="ARBA" id="ARBA00013194"/>
    </source>
</evidence>
<keyword evidence="7 9" id="KW-0413">Isomerase</keyword>
<dbReference type="HAMAP" id="MF_00303">
    <property type="entry name" value="Trigger_factor_Tig"/>
    <property type="match status" value="1"/>
</dbReference>
<dbReference type="PANTHER" id="PTHR30560:SF3">
    <property type="entry name" value="TRIGGER FACTOR-LIKE PROTEIN TIG, CHLOROPLASTIC"/>
    <property type="match status" value="1"/>
</dbReference>
<evidence type="ECO:0000256" key="10">
    <source>
        <dbReference type="SAM" id="Coils"/>
    </source>
</evidence>
<evidence type="ECO:0000256" key="2">
    <source>
        <dbReference type="ARBA" id="ARBA00005464"/>
    </source>
</evidence>
<dbReference type="InterPro" id="IPR046357">
    <property type="entry name" value="PPIase_dom_sf"/>
</dbReference>
<evidence type="ECO:0000313" key="14">
    <source>
        <dbReference type="EMBL" id="RMA93032.1"/>
    </source>
</evidence>
<feature type="coiled-coil region" evidence="10">
    <location>
        <begin position="254"/>
        <end position="285"/>
    </location>
</feature>
<keyword evidence="15" id="KW-1185">Reference proteome</keyword>
<comment type="domain">
    <text evidence="9">Consists of 3 domains; the N-terminus binds the ribosome, the middle domain has PPIase activity, while the C-terminus has intrinsic chaperone activity on its own.</text>
</comment>
<dbReference type="PANTHER" id="PTHR30560">
    <property type="entry name" value="TRIGGER FACTOR CHAPERONE AND PEPTIDYL-PROLYL CIS/TRANS ISOMERASE"/>
    <property type="match status" value="1"/>
</dbReference>
<dbReference type="GO" id="GO:0051083">
    <property type="term" value="P:'de novo' cotranslational protein folding"/>
    <property type="evidence" value="ECO:0007669"/>
    <property type="project" value="TreeGrafter"/>
</dbReference>
<organism evidence="14 15">
    <name type="scientific">Hydrogenothermus marinus</name>
    <dbReference type="NCBI Taxonomy" id="133270"/>
    <lineage>
        <taxon>Bacteria</taxon>
        <taxon>Pseudomonadati</taxon>
        <taxon>Aquificota</taxon>
        <taxon>Aquificia</taxon>
        <taxon>Aquificales</taxon>
        <taxon>Hydrogenothermaceae</taxon>
        <taxon>Hydrogenothermus</taxon>
    </lineage>
</organism>
<dbReference type="InterPro" id="IPR008880">
    <property type="entry name" value="Trigger_fac_C"/>
</dbReference>
<evidence type="ECO:0000256" key="11">
    <source>
        <dbReference type="SAM" id="MobiDB-lite"/>
    </source>
</evidence>
<feature type="domain" description="Trigger factor ribosome-binding bacterial" evidence="12">
    <location>
        <begin position="1"/>
        <end position="144"/>
    </location>
</feature>
<dbReference type="OrthoDB" id="9767721at2"/>
<keyword evidence="5 9" id="KW-0697">Rotamase</keyword>
<dbReference type="SUPFAM" id="SSF102735">
    <property type="entry name" value="Trigger factor ribosome-binding domain"/>
    <property type="match status" value="1"/>
</dbReference>
<evidence type="ECO:0000259" key="13">
    <source>
        <dbReference type="Pfam" id="PF05698"/>
    </source>
</evidence>
<dbReference type="Gene3D" id="3.10.50.40">
    <property type="match status" value="1"/>
</dbReference>
<feature type="compositionally biased region" description="Basic and acidic residues" evidence="11">
    <location>
        <begin position="436"/>
        <end position="452"/>
    </location>
</feature>
<keyword evidence="9" id="KW-0963">Cytoplasm</keyword>
<dbReference type="GO" id="GO:0005737">
    <property type="term" value="C:cytoplasm"/>
    <property type="evidence" value="ECO:0007669"/>
    <property type="project" value="UniProtKB-SubCell"/>
</dbReference>
<dbReference type="GO" id="GO:0015031">
    <property type="term" value="P:protein transport"/>
    <property type="evidence" value="ECO:0007669"/>
    <property type="project" value="UniProtKB-UniRule"/>
</dbReference>
<dbReference type="GO" id="GO:0043335">
    <property type="term" value="P:protein unfolding"/>
    <property type="evidence" value="ECO:0007669"/>
    <property type="project" value="TreeGrafter"/>
</dbReference>
<comment type="similarity">
    <text evidence="2 9">Belongs to the FKBP-type PPIase family. Tig subfamily.</text>
</comment>
<dbReference type="InterPro" id="IPR037041">
    <property type="entry name" value="Trigger_fac_C_sf"/>
</dbReference>
<dbReference type="SUPFAM" id="SSF54534">
    <property type="entry name" value="FKBP-like"/>
    <property type="match status" value="1"/>
</dbReference>
<dbReference type="InterPro" id="IPR008881">
    <property type="entry name" value="Trigger_fac_ribosome-bd_bac"/>
</dbReference>
<feature type="domain" description="Trigger factor C-terminal" evidence="13">
    <location>
        <begin position="257"/>
        <end position="411"/>
    </location>
</feature>
<dbReference type="Gene3D" id="3.30.70.1050">
    <property type="entry name" value="Trigger factor ribosome-binding domain"/>
    <property type="match status" value="1"/>
</dbReference>
<dbReference type="InterPro" id="IPR027304">
    <property type="entry name" value="Trigger_fact/SurA_dom_sf"/>
</dbReference>
<dbReference type="GO" id="GO:0051301">
    <property type="term" value="P:cell division"/>
    <property type="evidence" value="ECO:0007669"/>
    <property type="project" value="UniProtKB-KW"/>
</dbReference>
<sequence length="452" mass="51844">MNVAVEEKGLLRTLTIEDEGQEIKDLVNSVLKEVSKNVSLPGFRKGHVPPSIIKAKYKDAINEEVAKKYINKHLPEILKEKDLAPVSPNLDLGEIKIENDSKLSFKVRFEVAPEFELKDYEGLEIEMIKYEVSDEDVEKAIQRLLEENAKYETEDKAIEEGDLVKLHYKITDEKGNTEEDEIEAIIGANQLRKEIEDELKGKKVGDKIHLENVPLYNEKGEEFGKATVDIEVLEVKKKIVPEFNDEFVKELGLGENLEEAKKKIKEDLEKQVKEAKEAELKQKILDKLAEQYDFEVPTSLVQAELEVLLQNYMRQLEQFGVKPNQDMLMAAAQGLEATAIKNVKLAFILNKIADKEGIEVTDEELNQEIEKMAQEYQISPQQMKQIIEEQGALAGIKYNLLRDKVLDLLKEKVKIVEMTKEEYEAKYGKVEGQPLEETKEVEEKQEETNEQK</sequence>
<dbReference type="EC" id="5.2.1.8" evidence="3 9"/>
<evidence type="ECO:0000256" key="6">
    <source>
        <dbReference type="ARBA" id="ARBA00023186"/>
    </source>
</evidence>
<dbReference type="GO" id="GO:0044183">
    <property type="term" value="F:protein folding chaperone"/>
    <property type="evidence" value="ECO:0007669"/>
    <property type="project" value="TreeGrafter"/>
</dbReference>
<gene>
    <name evidence="9" type="primary">tig</name>
    <name evidence="14" type="ORF">CLV39_1510</name>
</gene>
<dbReference type="EMBL" id="REFO01000015">
    <property type="protein sequence ID" value="RMA93032.1"/>
    <property type="molecule type" value="Genomic_DNA"/>
</dbReference>
<dbReference type="Proteomes" id="UP000280842">
    <property type="component" value="Unassembled WGS sequence"/>
</dbReference>
<evidence type="ECO:0000256" key="5">
    <source>
        <dbReference type="ARBA" id="ARBA00023110"/>
    </source>
</evidence>
<dbReference type="GO" id="GO:0043022">
    <property type="term" value="F:ribosome binding"/>
    <property type="evidence" value="ECO:0007669"/>
    <property type="project" value="TreeGrafter"/>
</dbReference>
<dbReference type="NCBIfam" id="TIGR00115">
    <property type="entry name" value="tig"/>
    <property type="match status" value="1"/>
</dbReference>
<comment type="subcellular location">
    <subcellularLocation>
        <location evidence="9">Cytoplasm</location>
    </subcellularLocation>
    <text evidence="9">About half TF is bound to the ribosome near the polypeptide exit tunnel while the other half is free in the cytoplasm.</text>
</comment>
<dbReference type="InterPro" id="IPR036611">
    <property type="entry name" value="Trigger_fac_ribosome-bd_sf"/>
</dbReference>
<keyword evidence="9" id="KW-0132">Cell division</keyword>
<feature type="region of interest" description="Disordered" evidence="11">
    <location>
        <begin position="426"/>
        <end position="452"/>
    </location>
</feature>
<dbReference type="Gene3D" id="1.10.3120.10">
    <property type="entry name" value="Trigger factor, C-terminal domain"/>
    <property type="match status" value="1"/>
</dbReference>
<protein>
    <recommendedName>
        <fullName evidence="4 9">Trigger factor</fullName>
        <shortName evidence="9">TF</shortName>
        <ecNumber evidence="3 9">5.2.1.8</ecNumber>
    </recommendedName>
    <alternativeName>
        <fullName evidence="8 9">PPIase</fullName>
    </alternativeName>
</protein>
<keyword evidence="10" id="KW-0175">Coiled coil</keyword>
<evidence type="ECO:0000313" key="15">
    <source>
        <dbReference type="Proteomes" id="UP000280842"/>
    </source>
</evidence>
<dbReference type="InterPro" id="IPR005215">
    <property type="entry name" value="Trig_fac"/>
</dbReference>
<dbReference type="GO" id="GO:0003755">
    <property type="term" value="F:peptidyl-prolyl cis-trans isomerase activity"/>
    <property type="evidence" value="ECO:0007669"/>
    <property type="project" value="UniProtKB-UniRule"/>
</dbReference>
<accession>A0A3M0BQ30</accession>
<feature type="coiled-coil region" evidence="10">
    <location>
        <begin position="134"/>
        <end position="161"/>
    </location>
</feature>
<evidence type="ECO:0000256" key="9">
    <source>
        <dbReference type="HAMAP-Rule" id="MF_00303"/>
    </source>
</evidence>
<evidence type="ECO:0000256" key="4">
    <source>
        <dbReference type="ARBA" id="ARBA00016902"/>
    </source>
</evidence>
<dbReference type="PIRSF" id="PIRSF003095">
    <property type="entry name" value="Trigger_factor"/>
    <property type="match status" value="1"/>
</dbReference>
<dbReference type="AlphaFoldDB" id="A0A3M0BQ30"/>
<dbReference type="Pfam" id="PF05697">
    <property type="entry name" value="Trigger_N"/>
    <property type="match status" value="1"/>
</dbReference>
<proteinExistence type="inferred from homology"/>
<name>A0A3M0BQ30_9AQUI</name>
<comment type="catalytic activity">
    <reaction evidence="1 9">
        <text>[protein]-peptidylproline (omega=180) = [protein]-peptidylproline (omega=0)</text>
        <dbReference type="Rhea" id="RHEA:16237"/>
        <dbReference type="Rhea" id="RHEA-COMP:10747"/>
        <dbReference type="Rhea" id="RHEA-COMP:10748"/>
        <dbReference type="ChEBI" id="CHEBI:83833"/>
        <dbReference type="ChEBI" id="CHEBI:83834"/>
        <dbReference type="EC" id="5.2.1.8"/>
    </reaction>
</comment>